<proteinExistence type="predicted"/>
<dbReference type="EMBL" id="WCRY01000016">
    <property type="protein sequence ID" value="KAB4479908.1"/>
    <property type="molecule type" value="Genomic_DNA"/>
</dbReference>
<organism evidence="1 2">
    <name type="scientific">Bacteroides thetaiotaomicron</name>
    <dbReference type="NCBI Taxonomy" id="818"/>
    <lineage>
        <taxon>Bacteria</taxon>
        <taxon>Pseudomonadati</taxon>
        <taxon>Bacteroidota</taxon>
        <taxon>Bacteroidia</taxon>
        <taxon>Bacteroidales</taxon>
        <taxon>Bacteroidaceae</taxon>
        <taxon>Bacteroides</taxon>
    </lineage>
</organism>
<name>A0A6I0T3Y5_BACT4</name>
<evidence type="ECO:0000313" key="2">
    <source>
        <dbReference type="Proteomes" id="UP000436858"/>
    </source>
</evidence>
<dbReference type="Proteomes" id="UP000436858">
    <property type="component" value="Unassembled WGS sequence"/>
</dbReference>
<dbReference type="AlphaFoldDB" id="A0A6I0T3Y5"/>
<reference evidence="1 2" key="1">
    <citation type="journal article" date="2019" name="Nat. Med.">
        <title>A library of human gut bacterial isolates paired with longitudinal multiomics data enables mechanistic microbiome research.</title>
        <authorList>
            <person name="Poyet M."/>
            <person name="Groussin M."/>
            <person name="Gibbons S.M."/>
            <person name="Avila-Pacheco J."/>
            <person name="Jiang X."/>
            <person name="Kearney S.M."/>
            <person name="Perrotta A.R."/>
            <person name="Berdy B."/>
            <person name="Zhao S."/>
            <person name="Lieberman T.D."/>
            <person name="Swanson P.K."/>
            <person name="Smith M."/>
            <person name="Roesemann S."/>
            <person name="Alexander J.E."/>
            <person name="Rich S.A."/>
            <person name="Livny J."/>
            <person name="Vlamakis H."/>
            <person name="Clish C."/>
            <person name="Bullock K."/>
            <person name="Deik A."/>
            <person name="Scott J."/>
            <person name="Pierce K.A."/>
            <person name="Xavier R.J."/>
            <person name="Alm E.J."/>
        </authorList>
    </citation>
    <scope>NUCLEOTIDE SEQUENCE [LARGE SCALE GENOMIC DNA]</scope>
    <source>
        <strain evidence="1 2">BIOML-A162</strain>
    </source>
</reference>
<sequence length="92" mass="10318">MSARRGEADEDSIYLFFYALVQAAGIKAVRIKAGRLRAPATDCFLEVREFAVWKKNLFLDFGTKLSPARYQTVIPVCNPFLTVLVTVCFNPA</sequence>
<accession>A0A6I0T3Y5</accession>
<protein>
    <submittedName>
        <fullName evidence="1">Uncharacterized protein</fullName>
    </submittedName>
</protein>
<gene>
    <name evidence="1" type="ORF">GAN91_16930</name>
</gene>
<comment type="caution">
    <text evidence="1">The sequence shown here is derived from an EMBL/GenBank/DDBJ whole genome shotgun (WGS) entry which is preliminary data.</text>
</comment>
<evidence type="ECO:0000313" key="1">
    <source>
        <dbReference type="EMBL" id="KAB4479908.1"/>
    </source>
</evidence>